<name>A0AAU7TEL4_9ACTN</name>
<reference evidence="3" key="1">
    <citation type="submission" date="2024-06" db="EMBL/GenBank/DDBJ databases">
        <title>Kribbella sp. strain HUAS MG21 genome sequences.</title>
        <authorList>
            <person name="Mo P."/>
        </authorList>
    </citation>
    <scope>NUCLEOTIDE SEQUENCE</scope>
    <source>
        <strain evidence="3">HUAS MG21</strain>
    </source>
</reference>
<dbReference type="Gene3D" id="3.30.1490.130">
    <property type="entry name" value="D-aminoacylase. Domain 3"/>
    <property type="match status" value="1"/>
</dbReference>
<sequence length="497" mass="52705">MAIRNDTSPYDVVIRGGRVIDPESGLNDVRDVGLSGDRIAAVSVDGLTGRRILDARGLVVAPGFIDLHSHGQTIGERRLQALDGVTTALELEAGAAPVSVAYARAAAEGRPINYGFSASWAVLRRRVLTGEPLPGASDGPLDNLGSEDWRAPATRVQLATILGSLDRELADGALGIGVLLGYAPAIDPAEPLAVARLAAAADVPMFTHARPLVEQVPDVVVDGAEELTRLAIETGVHLHYCHINSTSTRHLDRAQSLVESARAAGAEVSTEVYPYGAGMTSIGSDYFHPEKLHILGATGTPPDVIYARTGETIATAERLRYLRAADPSGLAFIRSFDEDGASDRLASILALPQAAVASDAVPLVVDGVHSFDPSQWPLPGFVRTHPRSAGTFARTLRIIRETGVLTLAEAVAKCTLRPARILERVAPAIRRKARVQAGCDADLVVFDAERVTDTATYQYSTRPSTGFVHVIVNGEAVVSDGVLREHLLPGRPLRGRG</sequence>
<dbReference type="NCBIfam" id="NF006560">
    <property type="entry name" value="PRK09061.1"/>
    <property type="match status" value="1"/>
</dbReference>
<dbReference type="Gene3D" id="2.30.40.10">
    <property type="entry name" value="Urease, subunit C, domain 1"/>
    <property type="match status" value="1"/>
</dbReference>
<evidence type="ECO:0000313" key="3">
    <source>
        <dbReference type="EMBL" id="XBV25066.1"/>
    </source>
</evidence>
<dbReference type="PANTHER" id="PTHR11647:SF1">
    <property type="entry name" value="COLLAPSIN RESPONSE MEDIATOR PROTEIN"/>
    <property type="match status" value="1"/>
</dbReference>
<dbReference type="InterPro" id="IPR050378">
    <property type="entry name" value="Metallo-dep_Hydrolases_sf"/>
</dbReference>
<feature type="domain" description="Amidohydrolase-related" evidence="2">
    <location>
        <begin position="59"/>
        <end position="477"/>
    </location>
</feature>
<dbReference type="GO" id="GO:0016811">
    <property type="term" value="F:hydrolase activity, acting on carbon-nitrogen (but not peptide) bonds, in linear amides"/>
    <property type="evidence" value="ECO:0007669"/>
    <property type="project" value="InterPro"/>
</dbReference>
<dbReference type="InterPro" id="IPR032466">
    <property type="entry name" value="Metal_Hydrolase"/>
</dbReference>
<dbReference type="Gene3D" id="3.20.20.140">
    <property type="entry name" value="Metal-dependent hydrolases"/>
    <property type="match status" value="1"/>
</dbReference>
<gene>
    <name evidence="3" type="ORF">ABN611_01350</name>
</gene>
<proteinExistence type="predicted"/>
<accession>A0AAU7TEL4</accession>
<evidence type="ECO:0000259" key="2">
    <source>
        <dbReference type="Pfam" id="PF01979"/>
    </source>
</evidence>
<dbReference type="PANTHER" id="PTHR11647">
    <property type="entry name" value="HYDRANTOINASE/DIHYDROPYRIMIDINASE FAMILY MEMBER"/>
    <property type="match status" value="1"/>
</dbReference>
<evidence type="ECO:0000256" key="1">
    <source>
        <dbReference type="ARBA" id="ARBA00001947"/>
    </source>
</evidence>
<dbReference type="InterPro" id="IPR011059">
    <property type="entry name" value="Metal-dep_hydrolase_composite"/>
</dbReference>
<dbReference type="SUPFAM" id="SSF51556">
    <property type="entry name" value="Metallo-dependent hydrolases"/>
    <property type="match status" value="1"/>
</dbReference>
<dbReference type="InterPro" id="IPR023100">
    <property type="entry name" value="D-aminoacylase_insert_dom_sf"/>
</dbReference>
<dbReference type="AlphaFoldDB" id="A0AAU7TEL4"/>
<protein>
    <submittedName>
        <fullName evidence="3">Amidohydrolase family protein</fullName>
    </submittedName>
</protein>
<dbReference type="RefSeq" id="WP_350277881.1">
    <property type="nucleotide sequence ID" value="NZ_CP158165.1"/>
</dbReference>
<dbReference type="EMBL" id="CP158165">
    <property type="protein sequence ID" value="XBV25066.1"/>
    <property type="molecule type" value="Genomic_DNA"/>
</dbReference>
<organism evidence="3">
    <name type="scientific">Kribbella sp. HUAS MG21</name>
    <dbReference type="NCBI Taxonomy" id="3160966"/>
    <lineage>
        <taxon>Bacteria</taxon>
        <taxon>Bacillati</taxon>
        <taxon>Actinomycetota</taxon>
        <taxon>Actinomycetes</taxon>
        <taxon>Propionibacteriales</taxon>
        <taxon>Kribbellaceae</taxon>
        <taxon>Kribbella</taxon>
    </lineage>
</organism>
<dbReference type="SUPFAM" id="SSF51338">
    <property type="entry name" value="Composite domain of metallo-dependent hydrolases"/>
    <property type="match status" value="1"/>
</dbReference>
<comment type="cofactor">
    <cofactor evidence="1">
        <name>Zn(2+)</name>
        <dbReference type="ChEBI" id="CHEBI:29105"/>
    </cofactor>
</comment>
<dbReference type="InterPro" id="IPR006680">
    <property type="entry name" value="Amidohydro-rel"/>
</dbReference>
<dbReference type="Pfam" id="PF01979">
    <property type="entry name" value="Amidohydro_1"/>
    <property type="match status" value="1"/>
</dbReference>